<evidence type="ECO:0000313" key="3">
    <source>
        <dbReference type="EMBL" id="CAG5080676.1"/>
    </source>
</evidence>
<dbReference type="SUPFAM" id="SSF56235">
    <property type="entry name" value="N-terminal nucleophile aminohydrolases (Ntn hydrolases)"/>
    <property type="match status" value="1"/>
</dbReference>
<dbReference type="Proteomes" id="UP001158576">
    <property type="component" value="Chromosome PAR"/>
</dbReference>
<evidence type="ECO:0000256" key="2">
    <source>
        <dbReference type="SAM" id="MobiDB-lite"/>
    </source>
</evidence>
<dbReference type="CDD" id="cd04513">
    <property type="entry name" value="Glycosylasparaginase"/>
    <property type="match status" value="1"/>
</dbReference>
<name>A0ABN7RLX6_OIKDI</name>
<sequence length="394" mass="42587">MQRAFWAPTSRNIPNANRLKSDFEKNEGENYSNRFLRCNFADFCIATSALVLARKSDNADSSPSPPESPILPAVITTWGYVTATSEAFEVMRVGGSAVDAITTGTASCERDRCRGTVGCGGSPDENGETTLDAMIMDGETHNVGAVGGLRRCKNAAQVARYVFDNTDHTLLVGDQASNFAFNFGCVEESLTSNDSAADHQTWLQGNCQPNYWNNVTPNPAYSCGPYQLATMRTEMNEERVKALRAEINEDNHDTIGMVALDLNGKLAAGTSTNGKRRKIAGRVGDSPIPGSGSYAGPAGGAAATGDGDIMMRFVPSYQAHENMRLGMTPGEATKDAMQRIIDVFPNFKGALIAMNKYGEYGANCHGDYENGYFPFMIQRNDDKDPIQIQIACSL</sequence>
<evidence type="ECO:0000313" key="4">
    <source>
        <dbReference type="Proteomes" id="UP001158576"/>
    </source>
</evidence>
<dbReference type="InterPro" id="IPR000246">
    <property type="entry name" value="Peptidase_T2"/>
</dbReference>
<accession>A0ABN7RLX6</accession>
<reference evidence="3 4" key="1">
    <citation type="submission" date="2021-04" db="EMBL/GenBank/DDBJ databases">
        <authorList>
            <person name="Bliznina A."/>
        </authorList>
    </citation>
    <scope>NUCLEOTIDE SEQUENCE [LARGE SCALE GENOMIC DNA]</scope>
</reference>
<feature type="compositionally biased region" description="Low complexity" evidence="2">
    <location>
        <begin position="286"/>
        <end position="299"/>
    </location>
</feature>
<dbReference type="PANTHER" id="PTHR10188:SF6">
    <property type="entry name" value="N(4)-(BETA-N-ACETYLGLUCOSAMINYL)-L-ASPARAGINASE"/>
    <property type="match status" value="1"/>
</dbReference>
<comment type="similarity">
    <text evidence="1">Belongs to the Ntn-hydrolase family.</text>
</comment>
<dbReference type="PANTHER" id="PTHR10188">
    <property type="entry name" value="L-ASPARAGINASE"/>
    <property type="match status" value="1"/>
</dbReference>
<organism evidence="3 4">
    <name type="scientific">Oikopleura dioica</name>
    <name type="common">Tunicate</name>
    <dbReference type="NCBI Taxonomy" id="34765"/>
    <lineage>
        <taxon>Eukaryota</taxon>
        <taxon>Metazoa</taxon>
        <taxon>Chordata</taxon>
        <taxon>Tunicata</taxon>
        <taxon>Appendicularia</taxon>
        <taxon>Copelata</taxon>
        <taxon>Oikopleuridae</taxon>
        <taxon>Oikopleura</taxon>
    </lineage>
</organism>
<dbReference type="Pfam" id="PF01112">
    <property type="entry name" value="Asparaginase_2"/>
    <property type="match status" value="1"/>
</dbReference>
<dbReference type="EMBL" id="OU015568">
    <property type="protein sequence ID" value="CAG5080676.1"/>
    <property type="molecule type" value="Genomic_DNA"/>
</dbReference>
<feature type="region of interest" description="Disordered" evidence="2">
    <location>
        <begin position="277"/>
        <end position="299"/>
    </location>
</feature>
<gene>
    <name evidence="3" type="ORF">OKIOD_LOCUS1239</name>
</gene>
<dbReference type="InterPro" id="IPR029055">
    <property type="entry name" value="Ntn_hydrolases_N"/>
</dbReference>
<evidence type="ECO:0000256" key="1">
    <source>
        <dbReference type="ARBA" id="ARBA00010872"/>
    </source>
</evidence>
<protein>
    <submittedName>
        <fullName evidence="3">Oidioi.mRNA.OKI2018_I69.PAR.g9681.t1.cds</fullName>
    </submittedName>
</protein>
<keyword evidence="4" id="KW-1185">Reference proteome</keyword>
<dbReference type="Gene3D" id="3.60.20.30">
    <property type="entry name" value="(Glycosyl)asparaginase"/>
    <property type="match status" value="1"/>
</dbReference>
<proteinExistence type="inferred from homology"/>